<proteinExistence type="predicted"/>
<dbReference type="OrthoDB" id="498784at2759"/>
<feature type="signal peptide" evidence="2">
    <location>
        <begin position="1"/>
        <end position="30"/>
    </location>
</feature>
<organism evidence="3 4">
    <name type="scientific">Bathycoccus prasinos</name>
    <dbReference type="NCBI Taxonomy" id="41875"/>
    <lineage>
        <taxon>Eukaryota</taxon>
        <taxon>Viridiplantae</taxon>
        <taxon>Chlorophyta</taxon>
        <taxon>Mamiellophyceae</taxon>
        <taxon>Mamiellales</taxon>
        <taxon>Bathycoccaceae</taxon>
        <taxon>Bathycoccus</taxon>
    </lineage>
</organism>
<evidence type="ECO:0000313" key="3">
    <source>
        <dbReference type="EMBL" id="CCO66002.1"/>
    </source>
</evidence>
<keyword evidence="2" id="KW-0732">Signal</keyword>
<feature type="region of interest" description="Disordered" evidence="1">
    <location>
        <begin position="269"/>
        <end position="301"/>
    </location>
</feature>
<keyword evidence="4" id="KW-1185">Reference proteome</keyword>
<reference evidence="3 4" key="1">
    <citation type="submission" date="2011-10" db="EMBL/GenBank/DDBJ databases">
        <authorList>
            <person name="Genoscope - CEA"/>
        </authorList>
    </citation>
    <scope>NUCLEOTIDE SEQUENCE [LARGE SCALE GENOMIC DNA]</scope>
    <source>
        <strain evidence="3 4">RCC 1105</strain>
    </source>
</reference>
<dbReference type="RefSeq" id="XP_007511914.1">
    <property type="nucleotide sequence ID" value="XM_007511852.1"/>
</dbReference>
<feature type="region of interest" description="Disordered" evidence="1">
    <location>
        <begin position="330"/>
        <end position="354"/>
    </location>
</feature>
<dbReference type="Proteomes" id="UP000198341">
    <property type="component" value="Chromosome 7"/>
</dbReference>
<accession>K8F1R9</accession>
<evidence type="ECO:0000256" key="1">
    <source>
        <dbReference type="SAM" id="MobiDB-lite"/>
    </source>
</evidence>
<evidence type="ECO:0000313" key="4">
    <source>
        <dbReference type="Proteomes" id="UP000198341"/>
    </source>
</evidence>
<feature type="chain" id="PRO_5003919827" evidence="2">
    <location>
        <begin position="31"/>
        <end position="649"/>
    </location>
</feature>
<dbReference type="GeneID" id="19014563"/>
<feature type="region of interest" description="Disordered" evidence="1">
    <location>
        <begin position="515"/>
        <end position="534"/>
    </location>
</feature>
<dbReference type="KEGG" id="bpg:Bathy07g00730"/>
<name>K8F1R9_9CHLO</name>
<dbReference type="EMBL" id="FO082272">
    <property type="protein sequence ID" value="CCO66002.1"/>
    <property type="molecule type" value="Genomic_DNA"/>
</dbReference>
<evidence type="ECO:0000256" key="2">
    <source>
        <dbReference type="SAM" id="SignalP"/>
    </source>
</evidence>
<sequence>MFHSPSTKLFKSQIFLALVLSWTLLGCLVAFDHQSSRDDIASSSPGSFLSSLFEASSSVSSSSSRRALLQEETETNDGVTAQSGPMARASVWNPIIQPTTILRIALLIIQNAALNNPTAGFLQMVLNTELALTRFSNVFASLAAGVVQDYSQGVSSSSSIGNEWVIDGESIFTSSKASEFVVGGAFGLEQFFGVGFEVTGDAAAAIAQFLKPNPFNELKEELMECHSDTNGTFYHFNETFYHDDGTEMASETAQSLNDFSNCTNTTMFHKGDQKGEEEEEEENVGQRRKLQQLTKDDLKKRKMPENVQKILVHERVKVPKFLEKAAAQHTLNRHQARKQNDHSQHPSFFNDEEKRRRLQEIVNDEDENGDDARKGNVTFDDVEALTTEWFDSFPNALPISIRDNFLALLEETIVDPQIRIEIEIIVALVGVAEPGRGTTAAEVASEVEWTGQVVLHGYDAAIDVASTWETANAIAGSASKGLAIAEAINDATEIVGAVTEIVDTVNAIQSENIRGAESDGSVEAQSGDDGSSTINVTELSQYVKPISMNDTVRARKDSYSPDTASCENGDGLCVDSGDGQRRRRRVLLQQGPIGPEIIGGGGLQNVLGQFTPTGGESEAFGAISGTYAATVALVFLEQVSINGGSITII</sequence>
<protein>
    <submittedName>
        <fullName evidence="3">Uncharacterized protein</fullName>
    </submittedName>
</protein>
<dbReference type="AlphaFoldDB" id="K8F1R9"/>
<gene>
    <name evidence="3" type="ORF">Bathy07g00730</name>
</gene>